<dbReference type="PRINTS" id="PR00410">
    <property type="entry name" value="PHEHYDRXLASE"/>
</dbReference>
<keyword evidence="2" id="KW-0285">Flavoprotein</keyword>
<dbReference type="DNASU" id="1116048"/>
<gene>
    <name evidence="11" type="ordered locus">CA_P0043</name>
</gene>
<dbReference type="InterPro" id="IPR013112">
    <property type="entry name" value="FAD-bd_8"/>
</dbReference>
<dbReference type="PATRIC" id="fig|272562.8.peg.41"/>
<evidence type="ECO:0000256" key="3">
    <source>
        <dbReference type="ARBA" id="ARBA00022714"/>
    </source>
</evidence>
<dbReference type="InterPro" id="IPR017927">
    <property type="entry name" value="FAD-bd_FR_type"/>
</dbReference>
<name>Q97TQ5_CLOAB</name>
<evidence type="ECO:0000256" key="2">
    <source>
        <dbReference type="ARBA" id="ARBA00022630"/>
    </source>
</evidence>
<evidence type="ECO:0000313" key="12">
    <source>
        <dbReference type="Proteomes" id="UP000000814"/>
    </source>
</evidence>
<dbReference type="GO" id="GO:0050660">
    <property type="term" value="F:flavin adenine dinucleotide binding"/>
    <property type="evidence" value="ECO:0007669"/>
    <property type="project" value="TreeGrafter"/>
</dbReference>
<keyword evidence="3" id="KW-0001">2Fe-2S</keyword>
<dbReference type="GO" id="GO:0046872">
    <property type="term" value="F:metal ion binding"/>
    <property type="evidence" value="ECO:0007669"/>
    <property type="project" value="UniProtKB-KW"/>
</dbReference>
<dbReference type="CDD" id="cd06198">
    <property type="entry name" value="FNR_like_3"/>
    <property type="match status" value="1"/>
</dbReference>
<keyword evidence="4" id="KW-0479">Metal-binding</keyword>
<feature type="transmembrane region" description="Helical" evidence="9">
    <location>
        <begin position="155"/>
        <end position="173"/>
    </location>
</feature>
<evidence type="ECO:0000256" key="4">
    <source>
        <dbReference type="ARBA" id="ARBA00022723"/>
    </source>
</evidence>
<evidence type="ECO:0000256" key="9">
    <source>
        <dbReference type="SAM" id="Phobius"/>
    </source>
</evidence>
<dbReference type="SUPFAM" id="SSF52343">
    <property type="entry name" value="Ferredoxin reductase-like, C-terminal NADP-linked domain"/>
    <property type="match status" value="1"/>
</dbReference>
<geneLocation type="plasmid" evidence="11 12">
    <name>pSOL1</name>
</geneLocation>
<keyword evidence="9" id="KW-1133">Transmembrane helix</keyword>
<comment type="cofactor">
    <cofactor evidence="1">
        <name>FAD</name>
        <dbReference type="ChEBI" id="CHEBI:57692"/>
    </cofactor>
</comment>
<evidence type="ECO:0000259" key="10">
    <source>
        <dbReference type="PROSITE" id="PS51384"/>
    </source>
</evidence>
<feature type="transmembrane region" description="Helical" evidence="9">
    <location>
        <begin position="185"/>
        <end position="207"/>
    </location>
</feature>
<dbReference type="InterPro" id="IPR001433">
    <property type="entry name" value="OxRdtase_FAD/NAD-bd"/>
</dbReference>
<dbReference type="AlphaFoldDB" id="Q97TQ5"/>
<protein>
    <submittedName>
        <fullName evidence="11">Membrane flavodoxin oxidoreductase</fullName>
    </submittedName>
</protein>
<dbReference type="InterPro" id="IPR017938">
    <property type="entry name" value="Riboflavin_synthase-like_b-brl"/>
</dbReference>
<dbReference type="EMBL" id="AE001438">
    <property type="protein sequence ID" value="AAK76789.1"/>
    <property type="molecule type" value="Genomic_DNA"/>
</dbReference>
<dbReference type="SUPFAM" id="SSF63380">
    <property type="entry name" value="Riboflavin synthase domain-like"/>
    <property type="match status" value="1"/>
</dbReference>
<sequence>MKKYQGLILILVTFLLTYIFWLFETPEKSLSLYRRYSQFISSIALIALTWINFIATRHHYVDDFFNGLDISYIYHKYLSILIVFLIWAHNFTLKMGGFSGKRPTNFKSLPKGVKPSGAGMFFSGKQLGTFSLYLFTGLVIIFLVLYKLEYENWKKFHTIMIVPYILGVLHYYLSSEYKVFSLSAFSLWMNLFNLIGVLSIIYSIFIYEFVSFKHKYKVTSINEIAKDTFEITGTSLKNELKYKAGQFAFIKIPEKKSFFPSHPFTMSNSNKSNEIQFSIKVLGDHTKALKENLKVGDTLSVSGPHGKFNYENGLKHQIWIAGGIGITPFRSFWQAELPSDYTVDLFYTYNNENEGAYINELNSINKNSNLNIHSIDSSKNGFLGLEDLEKHIDKNLEYSVFFCGPKPMREKLRRDFEKVNFKIKDMNYEHFHFK</sequence>
<keyword evidence="8" id="KW-0411">Iron-sulfur</keyword>
<proteinExistence type="predicted"/>
<keyword evidence="9" id="KW-0472">Membrane</keyword>
<evidence type="ECO:0000256" key="6">
    <source>
        <dbReference type="ARBA" id="ARBA00023002"/>
    </source>
</evidence>
<keyword evidence="9" id="KW-0812">Transmembrane</keyword>
<dbReference type="InterPro" id="IPR018247">
    <property type="entry name" value="EF_Hand_1_Ca_BS"/>
</dbReference>
<dbReference type="Pfam" id="PF08022">
    <property type="entry name" value="FAD_binding_8"/>
    <property type="match status" value="1"/>
</dbReference>
<dbReference type="PANTHER" id="PTHR47354:SF8">
    <property type="entry name" value="1,2-PHENYLACETYL-COA EPOXIDASE, SUBUNIT E"/>
    <property type="match status" value="1"/>
</dbReference>
<keyword evidence="12" id="KW-1185">Reference proteome</keyword>
<feature type="transmembrane region" description="Helical" evidence="9">
    <location>
        <begin position="7"/>
        <end position="23"/>
    </location>
</feature>
<feature type="transmembrane region" description="Helical" evidence="9">
    <location>
        <begin position="35"/>
        <end position="55"/>
    </location>
</feature>
<dbReference type="KEGG" id="cac:CA_P0043"/>
<keyword evidence="11" id="KW-0614">Plasmid</keyword>
<reference evidence="11 12" key="1">
    <citation type="journal article" date="2001" name="J. Bacteriol.">
        <title>Genome sequence and comparative analysis of the solvent-producing bacterium Clostridium acetobutylicum.</title>
        <authorList>
            <person name="Nolling J."/>
            <person name="Breton G."/>
            <person name="Omelchenko M.V."/>
            <person name="Makarova K.S."/>
            <person name="Zeng Q."/>
            <person name="Gibson R."/>
            <person name="Lee H.M."/>
            <person name="Dubois J."/>
            <person name="Qiu D."/>
            <person name="Hitti J."/>
            <person name="Wolf Y.I."/>
            <person name="Tatusov R.L."/>
            <person name="Sabathe F."/>
            <person name="Doucette-Stamm L."/>
            <person name="Soucaille P."/>
            <person name="Daly M.J."/>
            <person name="Bennett G.N."/>
            <person name="Koonin E.V."/>
            <person name="Smith D.R."/>
        </authorList>
    </citation>
    <scope>NUCLEOTIDE SEQUENCE [LARGE SCALE GENOMIC DNA]</scope>
    <source>
        <strain evidence="12">ATCC 824 / DSM 792 / JCM 1419 / LMG 5710 / VKM B-1787</strain>
        <plasmid evidence="12">pSOL1</plasmid>
    </source>
</reference>
<dbReference type="HOGENOM" id="CLU_003827_19_0_9"/>
<dbReference type="PROSITE" id="PS51384">
    <property type="entry name" value="FAD_FR"/>
    <property type="match status" value="1"/>
</dbReference>
<dbReference type="Pfam" id="PF00175">
    <property type="entry name" value="NAD_binding_1"/>
    <property type="match status" value="1"/>
</dbReference>
<dbReference type="GO" id="GO:0051537">
    <property type="term" value="F:2 iron, 2 sulfur cluster binding"/>
    <property type="evidence" value="ECO:0007669"/>
    <property type="project" value="UniProtKB-KW"/>
</dbReference>
<feature type="transmembrane region" description="Helical" evidence="9">
    <location>
        <begin position="130"/>
        <end position="148"/>
    </location>
</feature>
<dbReference type="PANTHER" id="PTHR47354">
    <property type="entry name" value="NADH OXIDOREDUCTASE HCR"/>
    <property type="match status" value="1"/>
</dbReference>
<dbReference type="GeneID" id="45000276"/>
<organism evidence="11 12">
    <name type="scientific">Clostridium acetobutylicum (strain ATCC 824 / DSM 792 / JCM 1419 / IAM 19013 / LMG 5710 / NBRC 13948 / NRRL B-527 / VKM B-1787 / 2291 / W)</name>
    <dbReference type="NCBI Taxonomy" id="272562"/>
    <lineage>
        <taxon>Bacteria</taxon>
        <taxon>Bacillati</taxon>
        <taxon>Bacillota</taxon>
        <taxon>Clostridia</taxon>
        <taxon>Eubacteriales</taxon>
        <taxon>Clostridiaceae</taxon>
        <taxon>Clostridium</taxon>
    </lineage>
</organism>
<dbReference type="Proteomes" id="UP000000814">
    <property type="component" value="Plasmid pSOL1"/>
</dbReference>
<dbReference type="InterPro" id="IPR039261">
    <property type="entry name" value="FNR_nucleotide-bd"/>
</dbReference>
<evidence type="ECO:0000256" key="5">
    <source>
        <dbReference type="ARBA" id="ARBA00022827"/>
    </source>
</evidence>
<evidence type="ECO:0000256" key="1">
    <source>
        <dbReference type="ARBA" id="ARBA00001974"/>
    </source>
</evidence>
<dbReference type="Gene3D" id="2.40.30.10">
    <property type="entry name" value="Translation factors"/>
    <property type="match status" value="1"/>
</dbReference>
<keyword evidence="7" id="KW-0408">Iron</keyword>
<dbReference type="InterPro" id="IPR050415">
    <property type="entry name" value="MRET"/>
</dbReference>
<feature type="transmembrane region" description="Helical" evidence="9">
    <location>
        <begin position="76"/>
        <end position="93"/>
    </location>
</feature>
<evidence type="ECO:0000256" key="7">
    <source>
        <dbReference type="ARBA" id="ARBA00023004"/>
    </source>
</evidence>
<accession>Q97TQ5</accession>
<dbReference type="OrthoDB" id="9801223at2"/>
<evidence type="ECO:0000256" key="8">
    <source>
        <dbReference type="ARBA" id="ARBA00023014"/>
    </source>
</evidence>
<dbReference type="GO" id="GO:0016491">
    <property type="term" value="F:oxidoreductase activity"/>
    <property type="evidence" value="ECO:0007669"/>
    <property type="project" value="UniProtKB-KW"/>
</dbReference>
<dbReference type="PROSITE" id="PS00018">
    <property type="entry name" value="EF_HAND_1"/>
    <property type="match status" value="1"/>
</dbReference>
<evidence type="ECO:0000313" key="11">
    <source>
        <dbReference type="EMBL" id="AAK76789.1"/>
    </source>
</evidence>
<keyword evidence="6" id="KW-0560">Oxidoreductase</keyword>
<dbReference type="RefSeq" id="WP_010890728.1">
    <property type="nucleotide sequence ID" value="NC_001988.2"/>
</dbReference>
<keyword evidence="5" id="KW-0274">FAD</keyword>
<feature type="domain" description="FAD-binding FR-type" evidence="10">
    <location>
        <begin position="211"/>
        <end position="311"/>
    </location>
</feature>
<dbReference type="Gene3D" id="3.40.50.80">
    <property type="entry name" value="Nucleotide-binding domain of ferredoxin-NADP reductase (FNR) module"/>
    <property type="match status" value="1"/>
</dbReference>